<gene>
    <name evidence="2" type="primary">GLEAN_12210</name>
    <name evidence="2" type="ORF">TcasGA2_TC012210</name>
</gene>
<feature type="compositionally biased region" description="Basic and acidic residues" evidence="1">
    <location>
        <begin position="44"/>
        <end position="55"/>
    </location>
</feature>
<keyword evidence="3" id="KW-1185">Reference proteome</keyword>
<dbReference type="AlphaFoldDB" id="D6X068"/>
<proteinExistence type="predicted"/>
<accession>D6X068</accession>
<reference evidence="2 3" key="1">
    <citation type="journal article" date="2008" name="Nature">
        <title>The genome of the model beetle and pest Tribolium castaneum.</title>
        <authorList>
            <consortium name="Tribolium Genome Sequencing Consortium"/>
            <person name="Richards S."/>
            <person name="Gibbs R.A."/>
            <person name="Weinstock G.M."/>
            <person name="Brown S.J."/>
            <person name="Denell R."/>
            <person name="Beeman R.W."/>
            <person name="Gibbs R."/>
            <person name="Beeman R.W."/>
            <person name="Brown S.J."/>
            <person name="Bucher G."/>
            <person name="Friedrich M."/>
            <person name="Grimmelikhuijzen C.J."/>
            <person name="Klingler M."/>
            <person name="Lorenzen M."/>
            <person name="Richards S."/>
            <person name="Roth S."/>
            <person name="Schroder R."/>
            <person name="Tautz D."/>
            <person name="Zdobnov E.M."/>
            <person name="Muzny D."/>
            <person name="Gibbs R.A."/>
            <person name="Weinstock G.M."/>
            <person name="Attaway T."/>
            <person name="Bell S."/>
            <person name="Buhay C.J."/>
            <person name="Chandrabose M.N."/>
            <person name="Chavez D."/>
            <person name="Clerk-Blankenburg K.P."/>
            <person name="Cree A."/>
            <person name="Dao M."/>
            <person name="Davis C."/>
            <person name="Chacko J."/>
            <person name="Dinh H."/>
            <person name="Dugan-Rocha S."/>
            <person name="Fowler G."/>
            <person name="Garner T.T."/>
            <person name="Garnes J."/>
            <person name="Gnirke A."/>
            <person name="Hawes A."/>
            <person name="Hernandez J."/>
            <person name="Hines S."/>
            <person name="Holder M."/>
            <person name="Hume J."/>
            <person name="Jhangiani S.N."/>
            <person name="Joshi V."/>
            <person name="Khan Z.M."/>
            <person name="Jackson L."/>
            <person name="Kovar C."/>
            <person name="Kowis A."/>
            <person name="Lee S."/>
            <person name="Lewis L.R."/>
            <person name="Margolis J."/>
            <person name="Morgan M."/>
            <person name="Nazareth L.V."/>
            <person name="Nguyen N."/>
            <person name="Okwuonu G."/>
            <person name="Parker D."/>
            <person name="Richards S."/>
            <person name="Ruiz S.J."/>
            <person name="Santibanez J."/>
            <person name="Savard J."/>
            <person name="Scherer S.E."/>
            <person name="Schneider B."/>
            <person name="Sodergren E."/>
            <person name="Tautz D."/>
            <person name="Vattahil S."/>
            <person name="Villasana D."/>
            <person name="White C.S."/>
            <person name="Wright R."/>
            <person name="Park Y."/>
            <person name="Beeman R.W."/>
            <person name="Lord J."/>
            <person name="Oppert B."/>
            <person name="Lorenzen M."/>
            <person name="Brown S."/>
            <person name="Wang L."/>
            <person name="Savard J."/>
            <person name="Tautz D."/>
            <person name="Richards S."/>
            <person name="Weinstock G."/>
            <person name="Gibbs R.A."/>
            <person name="Liu Y."/>
            <person name="Worley K."/>
            <person name="Weinstock G."/>
            <person name="Elsik C.G."/>
            <person name="Reese J.T."/>
            <person name="Elhaik E."/>
            <person name="Landan G."/>
            <person name="Graur D."/>
            <person name="Arensburger P."/>
            <person name="Atkinson P."/>
            <person name="Beeman R.W."/>
            <person name="Beidler J."/>
            <person name="Brown S.J."/>
            <person name="Demuth J.P."/>
            <person name="Drury D.W."/>
            <person name="Du Y.Z."/>
            <person name="Fujiwara H."/>
            <person name="Lorenzen M."/>
            <person name="Maselli V."/>
            <person name="Osanai M."/>
            <person name="Park Y."/>
            <person name="Robertson H.M."/>
            <person name="Tu Z."/>
            <person name="Wang J.J."/>
            <person name="Wang S."/>
            <person name="Richards S."/>
            <person name="Song H."/>
            <person name="Zhang L."/>
            <person name="Sodergren E."/>
            <person name="Werner D."/>
            <person name="Stanke M."/>
            <person name="Morgenstern B."/>
            <person name="Solovyev V."/>
            <person name="Kosarev P."/>
            <person name="Brown G."/>
            <person name="Chen H.C."/>
            <person name="Ermolaeva O."/>
            <person name="Hlavina W."/>
            <person name="Kapustin Y."/>
            <person name="Kiryutin B."/>
            <person name="Kitts P."/>
            <person name="Maglott D."/>
            <person name="Pruitt K."/>
            <person name="Sapojnikov V."/>
            <person name="Souvorov A."/>
            <person name="Mackey A.J."/>
            <person name="Waterhouse R.M."/>
            <person name="Wyder S."/>
            <person name="Zdobnov E.M."/>
            <person name="Zdobnov E.M."/>
            <person name="Wyder S."/>
            <person name="Kriventseva E.V."/>
            <person name="Kadowaki T."/>
            <person name="Bork P."/>
            <person name="Aranda M."/>
            <person name="Bao R."/>
            <person name="Beermann A."/>
            <person name="Berns N."/>
            <person name="Bolognesi R."/>
            <person name="Bonneton F."/>
            <person name="Bopp D."/>
            <person name="Brown S.J."/>
            <person name="Bucher G."/>
            <person name="Butts T."/>
            <person name="Chaumot A."/>
            <person name="Denell R.E."/>
            <person name="Ferrier D.E."/>
            <person name="Friedrich M."/>
            <person name="Gordon C.M."/>
            <person name="Jindra M."/>
            <person name="Klingler M."/>
            <person name="Lan Q."/>
            <person name="Lattorff H.M."/>
            <person name="Laudet V."/>
            <person name="von Levetsow C."/>
            <person name="Liu Z."/>
            <person name="Lutz R."/>
            <person name="Lynch J.A."/>
            <person name="da Fonseca R.N."/>
            <person name="Posnien N."/>
            <person name="Reuter R."/>
            <person name="Roth S."/>
            <person name="Savard J."/>
            <person name="Schinko J.B."/>
            <person name="Schmitt C."/>
            <person name="Schoppmeier M."/>
            <person name="Schroder R."/>
            <person name="Shippy T.D."/>
            <person name="Simonnet F."/>
            <person name="Marques-Souza H."/>
            <person name="Tautz D."/>
            <person name="Tomoyasu Y."/>
            <person name="Trauner J."/>
            <person name="Van der Zee M."/>
            <person name="Vervoort M."/>
            <person name="Wittkopp N."/>
            <person name="Wimmer E.A."/>
            <person name="Yang X."/>
            <person name="Jones A.K."/>
            <person name="Sattelle D.B."/>
            <person name="Ebert P.R."/>
            <person name="Nelson D."/>
            <person name="Scott J.G."/>
            <person name="Beeman R.W."/>
            <person name="Muthukrishnan S."/>
            <person name="Kramer K.J."/>
            <person name="Arakane Y."/>
            <person name="Beeman R.W."/>
            <person name="Zhu Q."/>
            <person name="Hogenkamp D."/>
            <person name="Dixit R."/>
            <person name="Oppert B."/>
            <person name="Jiang H."/>
            <person name="Zou Z."/>
            <person name="Marshall J."/>
            <person name="Elpidina E."/>
            <person name="Vinokurov K."/>
            <person name="Oppert C."/>
            <person name="Zou Z."/>
            <person name="Evans J."/>
            <person name="Lu Z."/>
            <person name="Zhao P."/>
            <person name="Sumathipala N."/>
            <person name="Altincicek B."/>
            <person name="Vilcinskas A."/>
            <person name="Williams M."/>
            <person name="Hultmark D."/>
            <person name="Hetru C."/>
            <person name="Jiang H."/>
            <person name="Grimmelikhuijzen C.J."/>
            <person name="Hauser F."/>
            <person name="Cazzamali G."/>
            <person name="Williamson M."/>
            <person name="Park Y."/>
            <person name="Li B."/>
            <person name="Tanaka Y."/>
            <person name="Predel R."/>
            <person name="Neupert S."/>
            <person name="Schachtner J."/>
            <person name="Verleyen P."/>
            <person name="Raible F."/>
            <person name="Bork P."/>
            <person name="Friedrich M."/>
            <person name="Walden K.K."/>
            <person name="Robertson H.M."/>
            <person name="Angeli S."/>
            <person name="Foret S."/>
            <person name="Bucher G."/>
            <person name="Schuetz S."/>
            <person name="Maleszka R."/>
            <person name="Wimmer E.A."/>
            <person name="Beeman R.W."/>
            <person name="Lorenzen M."/>
            <person name="Tomoyasu Y."/>
            <person name="Miller S.C."/>
            <person name="Grossmann D."/>
            <person name="Bucher G."/>
        </authorList>
    </citation>
    <scope>NUCLEOTIDE SEQUENCE [LARGE SCALE GENOMIC DNA]</scope>
    <source>
        <strain evidence="2 3">Georgia GA2</strain>
    </source>
</reference>
<dbReference type="EMBL" id="KQ971371">
    <property type="protein sequence ID" value="EFA10038.1"/>
    <property type="molecule type" value="Genomic_DNA"/>
</dbReference>
<evidence type="ECO:0000313" key="3">
    <source>
        <dbReference type="Proteomes" id="UP000007266"/>
    </source>
</evidence>
<organism evidence="2 3">
    <name type="scientific">Tribolium castaneum</name>
    <name type="common">Red flour beetle</name>
    <dbReference type="NCBI Taxonomy" id="7070"/>
    <lineage>
        <taxon>Eukaryota</taxon>
        <taxon>Metazoa</taxon>
        <taxon>Ecdysozoa</taxon>
        <taxon>Arthropoda</taxon>
        <taxon>Hexapoda</taxon>
        <taxon>Insecta</taxon>
        <taxon>Pterygota</taxon>
        <taxon>Neoptera</taxon>
        <taxon>Endopterygota</taxon>
        <taxon>Coleoptera</taxon>
        <taxon>Polyphaga</taxon>
        <taxon>Cucujiformia</taxon>
        <taxon>Tenebrionidae</taxon>
        <taxon>Tenebrionidae incertae sedis</taxon>
        <taxon>Tribolium</taxon>
    </lineage>
</organism>
<dbReference type="HOGENOM" id="CLU_2112006_0_0_1"/>
<reference evidence="2 3" key="2">
    <citation type="journal article" date="2010" name="Nucleic Acids Res.">
        <title>BeetleBase in 2010: revisions to provide comprehensive genomic information for Tribolium castaneum.</title>
        <authorList>
            <person name="Kim H.S."/>
            <person name="Murphy T."/>
            <person name="Xia J."/>
            <person name="Caragea D."/>
            <person name="Park Y."/>
            <person name="Beeman R.W."/>
            <person name="Lorenzen M.D."/>
            <person name="Butcher S."/>
            <person name="Manak J.R."/>
            <person name="Brown S.J."/>
        </authorList>
    </citation>
    <scope>GENOME REANNOTATION</scope>
    <source>
        <strain evidence="2 3">Georgia GA2</strain>
    </source>
</reference>
<evidence type="ECO:0000313" key="2">
    <source>
        <dbReference type="EMBL" id="EFA10038.1"/>
    </source>
</evidence>
<feature type="region of interest" description="Disordered" evidence="1">
    <location>
        <begin position="44"/>
        <end position="64"/>
    </location>
</feature>
<dbReference type="InParanoid" id="D6X068"/>
<name>D6X068_TRICA</name>
<dbReference type="Proteomes" id="UP000007266">
    <property type="component" value="Linkage group 9"/>
</dbReference>
<evidence type="ECO:0000256" key="1">
    <source>
        <dbReference type="SAM" id="MobiDB-lite"/>
    </source>
</evidence>
<protein>
    <submittedName>
        <fullName evidence="2">Uncharacterized protein</fullName>
    </submittedName>
</protein>
<sequence>MRSLAGNTISLLREVVRRNERANGFEVATVGSAACARFQTEKLLPEESGRDKDGRSQQATVAAKSTGQNQYQWALRPPSLFFRGQVCKQMRRKRAIIPESLVLLQTTTLAKLPTL</sequence>